<keyword evidence="4" id="KW-1185">Reference proteome</keyword>
<dbReference type="Pfam" id="PF02452">
    <property type="entry name" value="PemK_toxin"/>
    <property type="match status" value="1"/>
</dbReference>
<keyword evidence="2" id="KW-1277">Toxin-antitoxin system</keyword>
<gene>
    <name evidence="3" type="ORF">J7W16_21595</name>
</gene>
<sequence>MEKKRGSLLSDKRGEIWTVDLNGKRRSVVIVSNDNVIVELDHLIATVTSQHTRNEFDVVIENWEETGLDTPSIVRCSKLNTVHFKELLFKIGKLHEHDLERVLTIIRNYF</sequence>
<proteinExistence type="inferred from homology"/>
<organism evidence="3 4">
    <name type="scientific">Halalkalibacter suaedae</name>
    <dbReference type="NCBI Taxonomy" id="2822140"/>
    <lineage>
        <taxon>Bacteria</taxon>
        <taxon>Bacillati</taxon>
        <taxon>Bacillota</taxon>
        <taxon>Bacilli</taxon>
        <taxon>Bacillales</taxon>
        <taxon>Bacillaceae</taxon>
        <taxon>Halalkalibacter</taxon>
    </lineage>
</organism>
<dbReference type="GO" id="GO:0004521">
    <property type="term" value="F:RNA endonuclease activity"/>
    <property type="evidence" value="ECO:0007669"/>
    <property type="project" value="TreeGrafter"/>
</dbReference>
<dbReference type="GO" id="GO:0016075">
    <property type="term" value="P:rRNA catabolic process"/>
    <property type="evidence" value="ECO:0007669"/>
    <property type="project" value="TreeGrafter"/>
</dbReference>
<evidence type="ECO:0000313" key="4">
    <source>
        <dbReference type="Proteomes" id="UP000678228"/>
    </source>
</evidence>
<dbReference type="EMBL" id="JAGKSQ010000021">
    <property type="protein sequence ID" value="MBP3953659.1"/>
    <property type="molecule type" value="Genomic_DNA"/>
</dbReference>
<dbReference type="Proteomes" id="UP000678228">
    <property type="component" value="Unassembled WGS sequence"/>
</dbReference>
<reference evidence="3" key="1">
    <citation type="submission" date="2021-03" db="EMBL/GenBank/DDBJ databases">
        <title>Bacillus suaedae sp. nov., isolated from Suaeda aralocaspica.</title>
        <authorList>
            <person name="Lei R.F.R."/>
        </authorList>
    </citation>
    <scope>NUCLEOTIDE SEQUENCE</scope>
    <source>
        <strain evidence="3">YZJH907-2</strain>
    </source>
</reference>
<dbReference type="GO" id="GO:0003677">
    <property type="term" value="F:DNA binding"/>
    <property type="evidence" value="ECO:0007669"/>
    <property type="project" value="InterPro"/>
</dbReference>
<dbReference type="InterPro" id="IPR003477">
    <property type="entry name" value="PemK-like"/>
</dbReference>
<dbReference type="Gene3D" id="2.30.30.110">
    <property type="match status" value="1"/>
</dbReference>
<comment type="caution">
    <text evidence="3">The sequence shown here is derived from an EMBL/GenBank/DDBJ whole genome shotgun (WGS) entry which is preliminary data.</text>
</comment>
<dbReference type="GO" id="GO:0006402">
    <property type="term" value="P:mRNA catabolic process"/>
    <property type="evidence" value="ECO:0007669"/>
    <property type="project" value="TreeGrafter"/>
</dbReference>
<dbReference type="SUPFAM" id="SSF50118">
    <property type="entry name" value="Cell growth inhibitor/plasmid maintenance toxic component"/>
    <property type="match status" value="1"/>
</dbReference>
<name>A0A940WVQ0_9BACI</name>
<protein>
    <submittedName>
        <fullName evidence="3">Type II toxin-antitoxin system PemK/MazF family toxin</fullName>
    </submittedName>
</protein>
<dbReference type="InterPro" id="IPR011067">
    <property type="entry name" value="Plasmid_toxin/cell-grow_inhib"/>
</dbReference>
<comment type="similarity">
    <text evidence="1">Belongs to the PemK/MazF family.</text>
</comment>
<evidence type="ECO:0000256" key="2">
    <source>
        <dbReference type="ARBA" id="ARBA00022649"/>
    </source>
</evidence>
<accession>A0A940WVQ0</accession>
<evidence type="ECO:0000256" key="1">
    <source>
        <dbReference type="ARBA" id="ARBA00007521"/>
    </source>
</evidence>
<evidence type="ECO:0000313" key="3">
    <source>
        <dbReference type="EMBL" id="MBP3953659.1"/>
    </source>
</evidence>
<dbReference type="AlphaFoldDB" id="A0A940WVQ0"/>
<dbReference type="PANTHER" id="PTHR33988:SF2">
    <property type="entry name" value="ENDORIBONUCLEASE MAZF"/>
    <property type="match status" value="1"/>
</dbReference>
<dbReference type="PANTHER" id="PTHR33988">
    <property type="entry name" value="ENDORIBONUCLEASE MAZF-RELATED"/>
    <property type="match status" value="1"/>
</dbReference>